<dbReference type="AlphaFoldDB" id="A0A059KR67"/>
<dbReference type="EMBL" id="AZRA01000010">
    <property type="protein sequence ID" value="KDB53926.1"/>
    <property type="molecule type" value="Genomic_DNA"/>
</dbReference>
<evidence type="ECO:0000313" key="1">
    <source>
        <dbReference type="EMBL" id="KDB53926.1"/>
    </source>
</evidence>
<reference evidence="1 2" key="1">
    <citation type="journal article" date="2014" name="FEMS Microbiol. Ecol.">
        <title>Sphaerotilus natans encrusted with nanoball-shaped Fe(III) oxide minerals formed by nitrate-reducing mixotrophic Fe(II) oxidation.</title>
        <authorList>
            <person name="Park S."/>
            <person name="Kim D.H."/>
            <person name="Lee J.H."/>
            <person name="Hur H.G."/>
        </authorList>
    </citation>
    <scope>NUCLEOTIDE SEQUENCE [LARGE SCALE GENOMIC DNA]</scope>
    <source>
        <strain evidence="1 2">DSM 6575</strain>
    </source>
</reference>
<sequence length="250" mass="27491">MKMTAEGADALRGVFSGLVDSEFFGGIADALTQTGRDAEKAVIAEMRTQFDRPTPFALGSLFLVPATAQKLVAELDVKDRAAYFMRPQTQGGSRKAAKAIEDTLQKAGLLPAGWYCVPGAGATLDRYGNMSPSQITQILSQLKVQRVGGFDRAMSTNARSQINAQRRAGGRFFLRRVGEGKAPGVYQREFMGRTVTPVLVFVRSVRYAQRINLEQITQRTVDQRLTSNVMRSLAKVVQRLNRPGAQRSLF</sequence>
<organism evidence="1 2">
    <name type="scientific">Sphaerotilus natans subsp. natans DSM 6575</name>
    <dbReference type="NCBI Taxonomy" id="1286631"/>
    <lineage>
        <taxon>Bacteria</taxon>
        <taxon>Pseudomonadati</taxon>
        <taxon>Pseudomonadota</taxon>
        <taxon>Betaproteobacteria</taxon>
        <taxon>Burkholderiales</taxon>
        <taxon>Sphaerotilaceae</taxon>
        <taxon>Sphaerotilus</taxon>
    </lineage>
</organism>
<protein>
    <submittedName>
        <fullName evidence="1">Uncharacterized protein</fullName>
    </submittedName>
</protein>
<dbReference type="STRING" id="34103.SAMN05421778_11479"/>
<comment type="caution">
    <text evidence="1">The sequence shown here is derived from an EMBL/GenBank/DDBJ whole genome shotgun (WGS) entry which is preliminary data.</text>
</comment>
<name>A0A059KR67_9BURK</name>
<accession>A0A059KR67</accession>
<evidence type="ECO:0000313" key="2">
    <source>
        <dbReference type="Proteomes" id="UP000026714"/>
    </source>
</evidence>
<gene>
    <name evidence="1" type="ORF">X805_04800</name>
</gene>
<dbReference type="Proteomes" id="UP000026714">
    <property type="component" value="Unassembled WGS sequence"/>
</dbReference>
<dbReference type="eggNOG" id="ENOG5032SUA">
    <property type="taxonomic scope" value="Bacteria"/>
</dbReference>
<proteinExistence type="predicted"/>
<keyword evidence="2" id="KW-1185">Reference proteome</keyword>